<accession>A0A0G4IJ10</accession>
<reference evidence="2 3" key="1">
    <citation type="submission" date="2015-02" db="EMBL/GenBank/DDBJ databases">
        <authorList>
            <person name="Chooi Y.-H."/>
        </authorList>
    </citation>
    <scope>NUCLEOTIDE SEQUENCE [LARGE SCALE GENOMIC DNA]</scope>
    <source>
        <strain evidence="2">E3</strain>
    </source>
</reference>
<feature type="compositionally biased region" description="Basic and acidic residues" evidence="1">
    <location>
        <begin position="32"/>
        <end position="42"/>
    </location>
</feature>
<evidence type="ECO:0000313" key="3">
    <source>
        <dbReference type="Proteomes" id="UP000039324"/>
    </source>
</evidence>
<dbReference type="EMBL" id="CDSF01000013">
    <property type="protein sequence ID" value="CEO95154.1"/>
    <property type="molecule type" value="Genomic_DNA"/>
</dbReference>
<dbReference type="OrthoDB" id="10656575at2759"/>
<dbReference type="AlphaFoldDB" id="A0A0G4IJ10"/>
<evidence type="ECO:0000313" key="2">
    <source>
        <dbReference type="EMBL" id="CEO95154.1"/>
    </source>
</evidence>
<feature type="compositionally biased region" description="Basic and acidic residues" evidence="1">
    <location>
        <begin position="1"/>
        <end position="22"/>
    </location>
</feature>
<protein>
    <submittedName>
        <fullName evidence="2">Uncharacterized protein</fullName>
    </submittedName>
</protein>
<sequence>MDSLRRGHGDGGPDRPDDRESQSDDDIDDDDGGHRSAKRELEVDPSPAKRTKSSKDVKSAASLGDSLRDGMNSIAEAMIKTAELSSQSHTAGQALARIESALKEQSAINKAMLQALQALSKDQSE</sequence>
<evidence type="ECO:0000256" key="1">
    <source>
        <dbReference type="SAM" id="MobiDB-lite"/>
    </source>
</evidence>
<proteinExistence type="predicted"/>
<feature type="region of interest" description="Disordered" evidence="1">
    <location>
        <begin position="1"/>
        <end position="65"/>
    </location>
</feature>
<dbReference type="Proteomes" id="UP000039324">
    <property type="component" value="Unassembled WGS sequence"/>
</dbReference>
<keyword evidence="3" id="KW-1185">Reference proteome</keyword>
<gene>
    <name evidence="2" type="ORF">PBRA_003921</name>
</gene>
<organism evidence="2 3">
    <name type="scientific">Plasmodiophora brassicae</name>
    <name type="common">Clubroot disease agent</name>
    <dbReference type="NCBI Taxonomy" id="37360"/>
    <lineage>
        <taxon>Eukaryota</taxon>
        <taxon>Sar</taxon>
        <taxon>Rhizaria</taxon>
        <taxon>Endomyxa</taxon>
        <taxon>Phytomyxea</taxon>
        <taxon>Plasmodiophorida</taxon>
        <taxon>Plasmodiophoridae</taxon>
        <taxon>Plasmodiophora</taxon>
    </lineage>
</organism>
<name>A0A0G4IJ10_PLABS</name>